<dbReference type="STRING" id="1079859.SAMN04515674_108176"/>
<dbReference type="OrthoDB" id="9768177at2"/>
<name>A0A1I5V321_9BACT</name>
<proteinExistence type="predicted"/>
<dbReference type="RefSeq" id="WP_092018013.1">
    <property type="nucleotide sequence ID" value="NZ_FOXH01000008.1"/>
</dbReference>
<dbReference type="EMBL" id="FOXH01000008">
    <property type="protein sequence ID" value="SFQ01888.1"/>
    <property type="molecule type" value="Genomic_DNA"/>
</dbReference>
<evidence type="ECO:0000313" key="3">
    <source>
        <dbReference type="Proteomes" id="UP000199306"/>
    </source>
</evidence>
<reference evidence="2 3" key="1">
    <citation type="submission" date="2016-10" db="EMBL/GenBank/DDBJ databases">
        <authorList>
            <person name="de Groot N.N."/>
        </authorList>
    </citation>
    <scope>NUCLEOTIDE SEQUENCE [LARGE SCALE GENOMIC DNA]</scope>
    <source>
        <strain evidence="3">E92,LMG 26720,CCM 7988</strain>
    </source>
</reference>
<sequence length="1008" mass="112151">MKFIKILMVLCALLIFSKAAVMAQNPPIIKIKARVTGSDKQPVIGAVVSSSDETGKTAATDASGNFSIEIPEKQMISVVAKGFKTKHITADPKITEIVIFPEEHREPVHLAFRNADKEDLPVGVASVNVKELLNKNYFTYILEGMESFVPGFNGNSNWGMGSYLFMIDGVPRETGNVMPTEIEQIVFLKGANAVALYGSRAAKGVVNVITKRGVAGQSRFDLRVNSGVNVPKALPRYLGSAEYMTLYNEARRNDGLTNLYSETDIYNYASGINKYRYPNIDFYSSEYLKSSYGSYDLTAEISGGNERVKYYTNLGFATSGSLLNFGEAKTNNNSDRLNFRGNIDVNLNDYISLNADATAIFYTGRGVNADFWGSAATVRPNRFAPLIPLSMIEQDDAASQILIQNSNNIIDGKYLLGGTQLDQTNPIAAIYSGGNNQFANRQFQFNTGIKADLRNVLKGLSFKSGFAVDYATEYTLSYNYSYATYAPVWNNYSGKDLISSLTVYNQDAKSGTQNVSGNRYRQTIAFSGQLNYDRTYNEAHHLSAILLANGFQQSESAVYHKTSNANLGFLAGYNFKHRYYLDFSAAYIHSAKLPPANRQAFSPSLSLGWRLSQEDFLKNSDIIDDLKLTASAGILHTDLDIPNYYLYQGVYTGAGSWYGWKDGTGIQATESRRGDNPDMQFPKREEVSVGFEGSFFKGLLTLNGTFFANRISGNIIQASVLFPGYFTTGFPVSSFIPYVNYNEDQRIGFDFGVNLNKKYGDVNLSLGVNGTYYQTTASKRAELYEDAYQNRQGKPLDAMWGLESLGLFQDQKDIANSPVQTFGQVKPGDIKYKDQNGDGIINSRDEVFLGKGGWFGAPLTLGINFTAQWKKLTFFAIGLGRFGANAMRSSSYFWVDGEDKYSVAVRDRWTEETKLTAKYPRLTTLTSDNNYRSSDFWIYQTNRFDLTKVQITYDLSDVLKLKSFVRELGVYVSGFNLLTISDNREMMELNVGSAPQTRLFNLGVKALF</sequence>
<dbReference type="Gene3D" id="2.60.40.1120">
    <property type="entry name" value="Carboxypeptidase-like, regulatory domain"/>
    <property type="match status" value="1"/>
</dbReference>
<dbReference type="InterPro" id="IPR037066">
    <property type="entry name" value="Plug_dom_sf"/>
</dbReference>
<accession>A0A1I5V321</accession>
<evidence type="ECO:0000313" key="2">
    <source>
        <dbReference type="EMBL" id="SFQ01888.1"/>
    </source>
</evidence>
<dbReference type="NCBIfam" id="TIGR04056">
    <property type="entry name" value="OMP_RagA_SusC"/>
    <property type="match status" value="1"/>
</dbReference>
<dbReference type="AlphaFoldDB" id="A0A1I5V321"/>
<feature type="signal peptide" evidence="1">
    <location>
        <begin position="1"/>
        <end position="23"/>
    </location>
</feature>
<keyword evidence="3" id="KW-1185">Reference proteome</keyword>
<evidence type="ECO:0000256" key="1">
    <source>
        <dbReference type="SAM" id="SignalP"/>
    </source>
</evidence>
<dbReference type="InterPro" id="IPR023996">
    <property type="entry name" value="TonB-dep_OMP_SusC/RagA"/>
</dbReference>
<protein>
    <submittedName>
        <fullName evidence="2">TonB-linked outer membrane protein, SusC/RagA family</fullName>
    </submittedName>
</protein>
<dbReference type="Gene3D" id="2.170.130.10">
    <property type="entry name" value="TonB-dependent receptor, plug domain"/>
    <property type="match status" value="1"/>
</dbReference>
<keyword evidence="1" id="KW-0732">Signal</keyword>
<dbReference type="InterPro" id="IPR008969">
    <property type="entry name" value="CarboxyPept-like_regulatory"/>
</dbReference>
<organism evidence="2 3">
    <name type="scientific">Pseudarcicella hirudinis</name>
    <dbReference type="NCBI Taxonomy" id="1079859"/>
    <lineage>
        <taxon>Bacteria</taxon>
        <taxon>Pseudomonadati</taxon>
        <taxon>Bacteroidota</taxon>
        <taxon>Cytophagia</taxon>
        <taxon>Cytophagales</taxon>
        <taxon>Flectobacillaceae</taxon>
        <taxon>Pseudarcicella</taxon>
    </lineage>
</organism>
<feature type="chain" id="PRO_5011550318" evidence="1">
    <location>
        <begin position="24"/>
        <end position="1008"/>
    </location>
</feature>
<gene>
    <name evidence="2" type="ORF">SAMN04515674_108176</name>
</gene>
<dbReference type="SUPFAM" id="SSF56935">
    <property type="entry name" value="Porins"/>
    <property type="match status" value="1"/>
</dbReference>
<dbReference type="SUPFAM" id="SSF49464">
    <property type="entry name" value="Carboxypeptidase regulatory domain-like"/>
    <property type="match status" value="1"/>
</dbReference>
<dbReference type="Proteomes" id="UP000199306">
    <property type="component" value="Unassembled WGS sequence"/>
</dbReference>